<dbReference type="GO" id="GO:0008936">
    <property type="term" value="F:nicotinamidase activity"/>
    <property type="evidence" value="ECO:0007669"/>
    <property type="project" value="UniProtKB-EC"/>
</dbReference>
<dbReference type="GO" id="GO:0046872">
    <property type="term" value="F:metal ion binding"/>
    <property type="evidence" value="ECO:0007669"/>
    <property type="project" value="UniProtKB-KW"/>
</dbReference>
<dbReference type="InterPro" id="IPR052347">
    <property type="entry name" value="Isochorismatase_Nicotinamidase"/>
</dbReference>
<feature type="domain" description="Isochorismatase-like" evidence="8">
    <location>
        <begin position="9"/>
        <end position="216"/>
    </location>
</feature>
<dbReference type="HOGENOM" id="CLU_068979_13_0_1"/>
<name>A0A0C3GPF3_OIDMZ</name>
<comment type="similarity">
    <text evidence="1">Belongs to the isochorismatase family.</text>
</comment>
<evidence type="ECO:0000256" key="6">
    <source>
        <dbReference type="ARBA" id="ARBA00039017"/>
    </source>
</evidence>
<dbReference type="CDD" id="cd01011">
    <property type="entry name" value="nicotinamidase"/>
    <property type="match status" value="1"/>
</dbReference>
<dbReference type="Pfam" id="PF00857">
    <property type="entry name" value="Isochorismatase"/>
    <property type="match status" value="1"/>
</dbReference>
<dbReference type="InterPro" id="IPR000868">
    <property type="entry name" value="Isochorismatase-like_dom"/>
</dbReference>
<evidence type="ECO:0000256" key="7">
    <source>
        <dbReference type="ARBA" id="ARBA00043224"/>
    </source>
</evidence>
<evidence type="ECO:0000256" key="3">
    <source>
        <dbReference type="ARBA" id="ARBA00022723"/>
    </source>
</evidence>
<dbReference type="SUPFAM" id="SSF52499">
    <property type="entry name" value="Isochorismatase-like hydrolases"/>
    <property type="match status" value="1"/>
</dbReference>
<reference evidence="10" key="2">
    <citation type="submission" date="2015-01" db="EMBL/GenBank/DDBJ databases">
        <title>Evolutionary Origins and Diversification of the Mycorrhizal Mutualists.</title>
        <authorList>
            <consortium name="DOE Joint Genome Institute"/>
            <consortium name="Mycorrhizal Genomics Consortium"/>
            <person name="Kohler A."/>
            <person name="Kuo A."/>
            <person name="Nagy L.G."/>
            <person name="Floudas D."/>
            <person name="Copeland A."/>
            <person name="Barry K.W."/>
            <person name="Cichocki N."/>
            <person name="Veneault-Fourrey C."/>
            <person name="LaButti K."/>
            <person name="Lindquist E.A."/>
            <person name="Lipzen A."/>
            <person name="Lundell T."/>
            <person name="Morin E."/>
            <person name="Murat C."/>
            <person name="Riley R."/>
            <person name="Ohm R."/>
            <person name="Sun H."/>
            <person name="Tunlid A."/>
            <person name="Henrissat B."/>
            <person name="Grigoriev I.V."/>
            <person name="Hibbett D.S."/>
            <person name="Martin F."/>
        </authorList>
    </citation>
    <scope>NUCLEOTIDE SEQUENCE [LARGE SCALE GENOMIC DNA]</scope>
    <source>
        <strain evidence="10">Zn</strain>
    </source>
</reference>
<gene>
    <name evidence="9" type="ORF">OIDMADRAFT_168226</name>
</gene>
<keyword evidence="2" id="KW-0662">Pyridine nucleotide biosynthesis</keyword>
<dbReference type="Gene3D" id="3.40.50.850">
    <property type="entry name" value="Isochorismatase-like"/>
    <property type="match status" value="1"/>
</dbReference>
<evidence type="ECO:0000256" key="1">
    <source>
        <dbReference type="ARBA" id="ARBA00006336"/>
    </source>
</evidence>
<evidence type="ECO:0000313" key="9">
    <source>
        <dbReference type="EMBL" id="KIM97920.1"/>
    </source>
</evidence>
<dbReference type="GO" id="GO:0019363">
    <property type="term" value="P:pyridine nucleotide biosynthetic process"/>
    <property type="evidence" value="ECO:0007669"/>
    <property type="project" value="UniProtKB-KW"/>
</dbReference>
<dbReference type="InParanoid" id="A0A0C3GPF3"/>
<evidence type="ECO:0000256" key="5">
    <source>
        <dbReference type="ARBA" id="ARBA00037900"/>
    </source>
</evidence>
<keyword evidence="10" id="KW-1185">Reference proteome</keyword>
<accession>A0A0C3GPF3</accession>
<dbReference type="FunCoup" id="A0A0C3GPF3">
    <property type="interactions" value="451"/>
</dbReference>
<dbReference type="PANTHER" id="PTHR11080">
    <property type="entry name" value="PYRAZINAMIDASE/NICOTINAMIDASE"/>
    <property type="match status" value="1"/>
</dbReference>
<dbReference type="PANTHER" id="PTHR11080:SF2">
    <property type="entry name" value="LD05707P"/>
    <property type="match status" value="1"/>
</dbReference>
<proteinExistence type="inferred from homology"/>
<protein>
    <recommendedName>
        <fullName evidence="6">nicotinamidase</fullName>
        <ecNumber evidence="6">3.5.1.19</ecNumber>
    </recommendedName>
    <alternativeName>
        <fullName evidence="7">Nicotinamide deamidase</fullName>
    </alternativeName>
</protein>
<dbReference type="Proteomes" id="UP000054321">
    <property type="component" value="Unassembled WGS sequence"/>
</dbReference>
<reference evidence="9 10" key="1">
    <citation type="submission" date="2014-04" db="EMBL/GenBank/DDBJ databases">
        <authorList>
            <consortium name="DOE Joint Genome Institute"/>
            <person name="Kuo A."/>
            <person name="Martino E."/>
            <person name="Perotto S."/>
            <person name="Kohler A."/>
            <person name="Nagy L.G."/>
            <person name="Floudas D."/>
            <person name="Copeland A."/>
            <person name="Barry K.W."/>
            <person name="Cichocki N."/>
            <person name="Veneault-Fourrey C."/>
            <person name="LaButti K."/>
            <person name="Lindquist E.A."/>
            <person name="Lipzen A."/>
            <person name="Lundell T."/>
            <person name="Morin E."/>
            <person name="Murat C."/>
            <person name="Sun H."/>
            <person name="Tunlid A."/>
            <person name="Henrissat B."/>
            <person name="Grigoriev I.V."/>
            <person name="Hibbett D.S."/>
            <person name="Martin F."/>
            <person name="Nordberg H.P."/>
            <person name="Cantor M.N."/>
            <person name="Hua S.X."/>
        </authorList>
    </citation>
    <scope>NUCLEOTIDE SEQUENCE [LARGE SCALE GENOMIC DNA]</scope>
    <source>
        <strain evidence="9 10">Zn</strain>
    </source>
</reference>
<dbReference type="EC" id="3.5.1.19" evidence="6"/>
<comment type="pathway">
    <text evidence="5">Cofactor biosynthesis; nicotinate biosynthesis; nicotinate from nicotinamide: step 1/1.</text>
</comment>
<dbReference type="OrthoDB" id="3341310at2759"/>
<dbReference type="InterPro" id="IPR036380">
    <property type="entry name" value="Isochorismatase-like_sf"/>
</dbReference>
<keyword evidence="3" id="KW-0479">Metal-binding</keyword>
<organism evidence="9 10">
    <name type="scientific">Oidiodendron maius (strain Zn)</name>
    <dbReference type="NCBI Taxonomy" id="913774"/>
    <lineage>
        <taxon>Eukaryota</taxon>
        <taxon>Fungi</taxon>
        <taxon>Dikarya</taxon>
        <taxon>Ascomycota</taxon>
        <taxon>Pezizomycotina</taxon>
        <taxon>Leotiomycetes</taxon>
        <taxon>Leotiomycetes incertae sedis</taxon>
        <taxon>Myxotrichaceae</taxon>
        <taxon>Oidiodendron</taxon>
    </lineage>
</organism>
<evidence type="ECO:0000259" key="8">
    <source>
        <dbReference type="Pfam" id="PF00857"/>
    </source>
</evidence>
<sequence>MAAEQFMPALIVVDLQEDFCPPNGTLAVSSGRAVIPAINHLLDLPFAVKIATKDWHPVGHISFASSHAGKRPFVDYTTITNPLNPEETYSSRLWPDHCIENTPGAELVPELEVGKIDLVIEKGQVKDVEMYSAFYPPLENPRVGDSGLASALRKRGISDVYVVGLAADYCVKETALHALGEGFQTYIVEEGTRPVDVELWNGVREKIREVGVQVVALEGDEVRRVKEGR</sequence>
<evidence type="ECO:0000256" key="2">
    <source>
        <dbReference type="ARBA" id="ARBA00022642"/>
    </source>
</evidence>
<dbReference type="EMBL" id="KN832881">
    <property type="protein sequence ID" value="KIM97920.1"/>
    <property type="molecule type" value="Genomic_DNA"/>
</dbReference>
<keyword evidence="4" id="KW-0378">Hydrolase</keyword>
<dbReference type="STRING" id="913774.A0A0C3GPF3"/>
<evidence type="ECO:0000313" key="10">
    <source>
        <dbReference type="Proteomes" id="UP000054321"/>
    </source>
</evidence>
<dbReference type="AlphaFoldDB" id="A0A0C3GPF3"/>
<evidence type="ECO:0000256" key="4">
    <source>
        <dbReference type="ARBA" id="ARBA00022801"/>
    </source>
</evidence>